<dbReference type="GO" id="GO:0005886">
    <property type="term" value="C:plasma membrane"/>
    <property type="evidence" value="ECO:0007669"/>
    <property type="project" value="TreeGrafter"/>
</dbReference>
<comment type="subcellular location">
    <subcellularLocation>
        <location evidence="1">Membrane</location>
        <topology evidence="1">Multi-pass membrane protein</topology>
    </subcellularLocation>
</comment>
<feature type="transmembrane region" description="Helical" evidence="6">
    <location>
        <begin position="379"/>
        <end position="397"/>
    </location>
</feature>
<dbReference type="PANTHER" id="PTHR30071">
    <property type="entry name" value="HEME EXPORTER PROTEIN C"/>
    <property type="match status" value="1"/>
</dbReference>
<dbReference type="Pfam" id="PF01578">
    <property type="entry name" value="Cytochrom_C_asm"/>
    <property type="match status" value="1"/>
</dbReference>
<proteinExistence type="predicted"/>
<feature type="transmembrane region" description="Helical" evidence="6">
    <location>
        <begin position="524"/>
        <end position="542"/>
    </location>
</feature>
<feature type="transmembrane region" description="Helical" evidence="6">
    <location>
        <begin position="404"/>
        <end position="423"/>
    </location>
</feature>
<protein>
    <recommendedName>
        <fullName evidence="7">Cytochrome c assembly protein domain-containing protein</fullName>
    </recommendedName>
</protein>
<keyword evidence="4 6" id="KW-1133">Transmembrane helix</keyword>
<dbReference type="GO" id="GO:0020037">
    <property type="term" value="F:heme binding"/>
    <property type="evidence" value="ECO:0007669"/>
    <property type="project" value="InterPro"/>
</dbReference>
<feature type="transmembrane region" description="Helical" evidence="6">
    <location>
        <begin position="348"/>
        <end position="367"/>
    </location>
</feature>
<organism evidence="8">
    <name type="scientific">marine metagenome</name>
    <dbReference type="NCBI Taxonomy" id="408172"/>
    <lineage>
        <taxon>unclassified sequences</taxon>
        <taxon>metagenomes</taxon>
        <taxon>ecological metagenomes</taxon>
    </lineage>
</organism>
<feature type="transmembrane region" description="Helical" evidence="6">
    <location>
        <begin position="315"/>
        <end position="336"/>
    </location>
</feature>
<dbReference type="GO" id="GO:0017004">
    <property type="term" value="P:cytochrome complex assembly"/>
    <property type="evidence" value="ECO:0007669"/>
    <property type="project" value="UniProtKB-KW"/>
</dbReference>
<dbReference type="InterPro" id="IPR002541">
    <property type="entry name" value="Cyt_c_assembly"/>
</dbReference>
<dbReference type="InterPro" id="IPR045062">
    <property type="entry name" value="Cyt_c_biogenesis_CcsA/CcmC"/>
</dbReference>
<accession>A0A381UUI4</accession>
<dbReference type="EMBL" id="UINC01007175">
    <property type="protein sequence ID" value="SVA31832.1"/>
    <property type="molecule type" value="Genomic_DNA"/>
</dbReference>
<gene>
    <name evidence="8" type="ORF">METZ01_LOCUS84686</name>
</gene>
<dbReference type="AlphaFoldDB" id="A0A381UUI4"/>
<reference evidence="8" key="1">
    <citation type="submission" date="2018-05" db="EMBL/GenBank/DDBJ databases">
        <authorList>
            <person name="Lanie J.A."/>
            <person name="Ng W.-L."/>
            <person name="Kazmierczak K.M."/>
            <person name="Andrzejewski T.M."/>
            <person name="Davidsen T.M."/>
            <person name="Wayne K.J."/>
            <person name="Tettelin H."/>
            <person name="Glass J.I."/>
            <person name="Rusch D."/>
            <person name="Podicherti R."/>
            <person name="Tsui H.-C.T."/>
            <person name="Winkler M.E."/>
        </authorList>
    </citation>
    <scope>NUCLEOTIDE SEQUENCE</scope>
</reference>
<evidence type="ECO:0000256" key="2">
    <source>
        <dbReference type="ARBA" id="ARBA00022692"/>
    </source>
</evidence>
<evidence type="ECO:0000256" key="1">
    <source>
        <dbReference type="ARBA" id="ARBA00004141"/>
    </source>
</evidence>
<feature type="domain" description="Cytochrome c assembly protein" evidence="7">
    <location>
        <begin position="374"/>
        <end position="575"/>
    </location>
</feature>
<evidence type="ECO:0000256" key="5">
    <source>
        <dbReference type="ARBA" id="ARBA00023136"/>
    </source>
</evidence>
<keyword evidence="3" id="KW-0201">Cytochrome c-type biogenesis</keyword>
<evidence type="ECO:0000259" key="7">
    <source>
        <dbReference type="Pfam" id="PF01578"/>
    </source>
</evidence>
<feature type="transmembrane region" description="Helical" evidence="6">
    <location>
        <begin position="443"/>
        <end position="466"/>
    </location>
</feature>
<keyword evidence="5 6" id="KW-0472">Membrane</keyword>
<keyword evidence="2 6" id="KW-0812">Transmembrane</keyword>
<evidence type="ECO:0000256" key="6">
    <source>
        <dbReference type="SAM" id="Phobius"/>
    </source>
</evidence>
<feature type="transmembrane region" description="Helical" evidence="6">
    <location>
        <begin position="487"/>
        <end position="508"/>
    </location>
</feature>
<dbReference type="PANTHER" id="PTHR30071:SF1">
    <property type="entry name" value="CYTOCHROME B_B6 PROTEIN-RELATED"/>
    <property type="match status" value="1"/>
</dbReference>
<name>A0A381UUI4_9ZZZZ</name>
<sequence length="625" mass="71294">MFISIFVLLPSLYSRDFDERDFPVQDGGRVKPLDTYARNQLLAFYGKRSIKHENLSAIDWIFDLILNPEKGERKKVFDIRNPEVAASLRLEWTNKHKYSFNEVFSGLKEQLELISEIHKKPDESRTIFEQQLLEIYFNAIRFREIAYSLSCLVPYIEVNDPLLAEKLNTSPGRAVSYAHLVKQFHTLTQMFHTVMNKPEEERSKSDNELNMILLTLRQISSEDFAQALKLIPPSPLDETGMWLSPWELLDGRPREPYQDKILNALEEYLSERILGDENKMISAVTDYEAGLASPSKGKPDINLLKKETWVNKANLFYNSVAFYLLAFIFLGLSWMFHQSKFLQRTSAGLLVLGLLYHTYGIYLRMFIMGRPPVSTLYESVIFVGFITVVCAVIIEYFRGDGLGLFIGAVSGSIFHYIGFGYAADGDTLGVLVAVLNSNFWLATHVTTITLGYGVTVVAGFIGHLYLIQMIRNPENKTLLKSINKNMFGITLVALFFTLFGTILGGIWADQSWGRFWGWDPKENGALLIVMWHVMMIHMRLTAKVKPEGFALGLILNIIVVMMAWFGVNLLNVGLHSYGFTSGIARNLIVFTVLELMTGFGTYYWAKSRKRSLTLPVMMNETIRQQ</sequence>
<feature type="transmembrane region" description="Helical" evidence="6">
    <location>
        <begin position="549"/>
        <end position="567"/>
    </location>
</feature>
<evidence type="ECO:0000256" key="3">
    <source>
        <dbReference type="ARBA" id="ARBA00022748"/>
    </source>
</evidence>
<feature type="transmembrane region" description="Helical" evidence="6">
    <location>
        <begin position="587"/>
        <end position="605"/>
    </location>
</feature>
<evidence type="ECO:0000256" key="4">
    <source>
        <dbReference type="ARBA" id="ARBA00022989"/>
    </source>
</evidence>
<evidence type="ECO:0000313" key="8">
    <source>
        <dbReference type="EMBL" id="SVA31832.1"/>
    </source>
</evidence>